<keyword evidence="5" id="KW-1185">Reference proteome</keyword>
<dbReference type="SMART" id="SM00656">
    <property type="entry name" value="Amb_all"/>
    <property type="match status" value="1"/>
</dbReference>
<comment type="subcellular location">
    <subcellularLocation>
        <location evidence="2">Secreted</location>
    </subcellularLocation>
</comment>
<comment type="similarity">
    <text evidence="2">Belongs to the polysaccharide lyase 1 family.</text>
</comment>
<protein>
    <recommendedName>
        <fullName evidence="3">Pectate lyase domain-containing protein</fullName>
    </recommendedName>
</protein>
<name>A0A1V9EHT8_9BACT</name>
<evidence type="ECO:0000256" key="2">
    <source>
        <dbReference type="RuleBase" id="RU361173"/>
    </source>
</evidence>
<evidence type="ECO:0000256" key="1">
    <source>
        <dbReference type="ARBA" id="ARBA00023239"/>
    </source>
</evidence>
<dbReference type="EMBL" id="LWBP01000254">
    <property type="protein sequence ID" value="OQP45699.1"/>
    <property type="molecule type" value="Genomic_DNA"/>
</dbReference>
<evidence type="ECO:0000259" key="3">
    <source>
        <dbReference type="SMART" id="SM00656"/>
    </source>
</evidence>
<dbReference type="GO" id="GO:0005576">
    <property type="term" value="C:extracellular region"/>
    <property type="evidence" value="ECO:0007669"/>
    <property type="project" value="UniProtKB-SubCell"/>
</dbReference>
<dbReference type="SUPFAM" id="SSF51126">
    <property type="entry name" value="Pectin lyase-like"/>
    <property type="match status" value="1"/>
</dbReference>
<evidence type="ECO:0000313" key="5">
    <source>
        <dbReference type="Proteomes" id="UP000192276"/>
    </source>
</evidence>
<reference evidence="5" key="1">
    <citation type="submission" date="2016-04" db="EMBL/GenBank/DDBJ databases">
        <authorList>
            <person name="Chen L."/>
            <person name="Zhuang W."/>
            <person name="Wang G."/>
        </authorList>
    </citation>
    <scope>NUCLEOTIDE SEQUENCE [LARGE SCALE GENOMIC DNA]</scope>
    <source>
        <strain evidence="5">208</strain>
    </source>
</reference>
<dbReference type="Pfam" id="PF00544">
    <property type="entry name" value="Pectate_lyase_4"/>
    <property type="match status" value="1"/>
</dbReference>
<dbReference type="STRING" id="550983.A4R26_09390"/>
<dbReference type="PANTHER" id="PTHR31683">
    <property type="entry name" value="PECTATE LYASE 18-RELATED"/>
    <property type="match status" value="1"/>
</dbReference>
<dbReference type="InterPro" id="IPR011050">
    <property type="entry name" value="Pectin_lyase_fold/virulence"/>
</dbReference>
<dbReference type="GO" id="GO:0000272">
    <property type="term" value="P:polysaccharide catabolic process"/>
    <property type="evidence" value="ECO:0007669"/>
    <property type="project" value="UniProtKB-KW"/>
</dbReference>
<sequence>MAVLAIVFSIASCSKSLRSDEAVSEDPADDRTATTEAPFGIAGFATQNGGTTGGQGGSTVTATTYAQLKSYLESSTTYIVRVDRRIYNGTKGGSINVNSNKTLLGVGTAGFLDGIGLNISSKRNIIIQNIKITLTSITDRSDPAVYDPDGDEGLPQIIVNGGDCIGIQGSSSNVWIDHCELYNTDPTVQTNKDLYDGLIDIKHTSQYITLSWNYFHDNHKTHLIGSSDSDISDRKLTFHHNYYRNIQSRLPLNRGGVAHVYNNYYNVIRGSGIDSRMGACVRVENNVFETVKSPVIASGSTLGKYQVIGNTFSGITGTAAPTTSTCTFTPPYSYSLDAASAVKSGVMSGAGIGKI</sequence>
<dbReference type="InterPro" id="IPR002022">
    <property type="entry name" value="Pec_lyase"/>
</dbReference>
<dbReference type="InterPro" id="IPR012334">
    <property type="entry name" value="Pectin_lyas_fold"/>
</dbReference>
<keyword evidence="2" id="KW-0964">Secreted</keyword>
<keyword evidence="1 2" id="KW-0456">Lyase</keyword>
<dbReference type="PANTHER" id="PTHR31683:SF18">
    <property type="entry name" value="PECTATE LYASE 21-RELATED"/>
    <property type="match status" value="1"/>
</dbReference>
<accession>A0A1V9EHT8</accession>
<comment type="caution">
    <text evidence="4">The sequence shown here is derived from an EMBL/GenBank/DDBJ whole genome shotgun (WGS) entry which is preliminary data.</text>
</comment>
<dbReference type="Gene3D" id="2.160.20.10">
    <property type="entry name" value="Single-stranded right-handed beta-helix, Pectin lyase-like"/>
    <property type="match status" value="1"/>
</dbReference>
<gene>
    <name evidence="4" type="ORF">A4R26_09390</name>
</gene>
<keyword evidence="2" id="KW-0624">Polysaccharide degradation</keyword>
<dbReference type="Proteomes" id="UP000192276">
    <property type="component" value="Unassembled WGS sequence"/>
</dbReference>
<keyword evidence="2" id="KW-0119">Carbohydrate metabolism</keyword>
<dbReference type="AlphaFoldDB" id="A0A1V9EHT8"/>
<organism evidence="4 5">
    <name type="scientific">Niastella populi</name>
    <dbReference type="NCBI Taxonomy" id="550983"/>
    <lineage>
        <taxon>Bacteria</taxon>
        <taxon>Pseudomonadati</taxon>
        <taxon>Bacteroidota</taxon>
        <taxon>Chitinophagia</taxon>
        <taxon>Chitinophagales</taxon>
        <taxon>Chitinophagaceae</taxon>
        <taxon>Niastella</taxon>
    </lineage>
</organism>
<proteinExistence type="inferred from homology"/>
<evidence type="ECO:0000313" key="4">
    <source>
        <dbReference type="EMBL" id="OQP45699.1"/>
    </source>
</evidence>
<dbReference type="GO" id="GO:0030570">
    <property type="term" value="F:pectate lyase activity"/>
    <property type="evidence" value="ECO:0007669"/>
    <property type="project" value="InterPro"/>
</dbReference>
<dbReference type="InterPro" id="IPR045032">
    <property type="entry name" value="PEL"/>
</dbReference>
<feature type="domain" description="Pectate lyase" evidence="3">
    <location>
        <begin position="55"/>
        <end position="294"/>
    </location>
</feature>